<dbReference type="Proteomes" id="UP000005317">
    <property type="component" value="Unassembled WGS sequence"/>
</dbReference>
<feature type="short sequence motif" description="GXSXG" evidence="3">
    <location>
        <begin position="63"/>
        <end position="67"/>
    </location>
</feature>
<keyword evidence="3" id="KW-0442">Lipid degradation</keyword>
<evidence type="ECO:0000256" key="1">
    <source>
        <dbReference type="ARBA" id="ARBA00010240"/>
    </source>
</evidence>
<dbReference type="SUPFAM" id="SSF52151">
    <property type="entry name" value="FabD/lysophospholipase-like"/>
    <property type="match status" value="1"/>
</dbReference>
<dbReference type="AlphaFoldDB" id="A0A656HGM3"/>
<reference evidence="6" key="1">
    <citation type="journal article" date="2011" name="Stand. Genomic Sci.">
        <title>Genome sequence of the filamentous, gliding Thiothrix nivea neotype strain (JP2(T)).</title>
        <authorList>
            <person name="Lapidus A."/>
            <person name="Nolan M."/>
            <person name="Lucas S."/>
            <person name="Glavina Del Rio T."/>
            <person name="Tice H."/>
            <person name="Cheng J.F."/>
            <person name="Tapia R."/>
            <person name="Han C."/>
            <person name="Goodwin L."/>
            <person name="Pitluck S."/>
            <person name="Liolios K."/>
            <person name="Pagani I."/>
            <person name="Ivanova N."/>
            <person name="Huntemann M."/>
            <person name="Mavromatis K."/>
            <person name="Mikhailova N."/>
            <person name="Pati A."/>
            <person name="Chen A."/>
            <person name="Palaniappan K."/>
            <person name="Land M."/>
            <person name="Brambilla E.M."/>
            <person name="Rohde M."/>
            <person name="Abt B."/>
            <person name="Verbarg S."/>
            <person name="Goker M."/>
            <person name="Bristow J."/>
            <person name="Eisen J.A."/>
            <person name="Markowitz V."/>
            <person name="Hugenholtz P."/>
            <person name="Kyrpides N.C."/>
            <person name="Klenk H.P."/>
            <person name="Woyke T."/>
        </authorList>
    </citation>
    <scope>NUCLEOTIDE SEQUENCE [LARGE SCALE GENOMIC DNA]</scope>
    <source>
        <strain evidence="6">ATCC 35100 / DSM 5205 / JP2</strain>
    </source>
</reference>
<dbReference type="PROSITE" id="PS51635">
    <property type="entry name" value="PNPLA"/>
    <property type="match status" value="1"/>
</dbReference>
<dbReference type="PANTHER" id="PTHR32176">
    <property type="entry name" value="XYLOSE ISOMERASE"/>
    <property type="match status" value="1"/>
</dbReference>
<gene>
    <name evidence="5" type="ORF">Thini_2825</name>
</gene>
<keyword evidence="6" id="KW-1185">Reference proteome</keyword>
<dbReference type="GO" id="GO:0004620">
    <property type="term" value="F:phospholipase activity"/>
    <property type="evidence" value="ECO:0007669"/>
    <property type="project" value="TreeGrafter"/>
</dbReference>
<name>A0A656HGM3_THINJ</name>
<feature type="active site" description="Proton acceptor" evidence="3">
    <location>
        <position position="209"/>
    </location>
</feature>
<evidence type="ECO:0000256" key="3">
    <source>
        <dbReference type="PROSITE-ProRule" id="PRU01161"/>
    </source>
</evidence>
<evidence type="ECO:0000256" key="2">
    <source>
        <dbReference type="ARBA" id="ARBA00023098"/>
    </source>
</evidence>
<keyword evidence="3" id="KW-0378">Hydrolase</keyword>
<comment type="similarity">
    <text evidence="1">Belongs to the patatin family.</text>
</comment>
<feature type="active site" description="Nucleophile" evidence="3">
    <location>
        <position position="65"/>
    </location>
</feature>
<dbReference type="InterPro" id="IPR002641">
    <property type="entry name" value="PNPLA_dom"/>
</dbReference>
<dbReference type="InterPro" id="IPR016035">
    <property type="entry name" value="Acyl_Trfase/lysoPLipase"/>
</dbReference>
<dbReference type="EMBL" id="JH651384">
    <property type="protein sequence ID" value="EIJ35362.1"/>
    <property type="molecule type" value="Genomic_DNA"/>
</dbReference>
<evidence type="ECO:0000259" key="4">
    <source>
        <dbReference type="PROSITE" id="PS51635"/>
    </source>
</evidence>
<sequence>MDAQTHLKQRLNSPAPKKILALDGGGIRGVIAIEILAAIEQLFRDHHQNPRLVLADCFDFIAGTSTGAIIGAGLSMGLEVAEVRHFYLHHGRDMFERAHWFTRMTSLFGYKYNDIKLGQKLQDVFGKETTLGSDKIKTLLLIVMHNARTDSPWPVTNNPFAKYNDRGRMGDNSNLNLPLWQLVKASAAAPSYFPPEKLNIGKQEFIFIDGCITPYNNPAFQAYVMATLNAYRLCWPCGSEQLLITSVGTGNHSLNRPNLDVRDMHLLHHAASTPSHLMNAAQYQQDMLCRIFGECRAGPRLDSELEALTGVLGQGCTPEKLFSYVRYDFDISEEAFQLLGLSNYAPDDVKRLDAVEKMNILQAVGQHIAAQTVQPEHFAGFW</sequence>
<keyword evidence="2 3" id="KW-0443">Lipid metabolism</keyword>
<organism evidence="5 6">
    <name type="scientific">Thiothrix nivea (strain ATCC 35100 / DSM 5205 / JP2)</name>
    <dbReference type="NCBI Taxonomy" id="870187"/>
    <lineage>
        <taxon>Bacteria</taxon>
        <taxon>Pseudomonadati</taxon>
        <taxon>Pseudomonadota</taxon>
        <taxon>Gammaproteobacteria</taxon>
        <taxon>Thiotrichales</taxon>
        <taxon>Thiotrichaceae</taxon>
        <taxon>Thiothrix</taxon>
    </lineage>
</organism>
<dbReference type="GO" id="GO:0047372">
    <property type="term" value="F:monoacylglycerol lipase activity"/>
    <property type="evidence" value="ECO:0007669"/>
    <property type="project" value="TreeGrafter"/>
</dbReference>
<comment type="caution">
    <text evidence="3">Lacks conserved residue(s) required for the propagation of feature annotation.</text>
</comment>
<dbReference type="RefSeq" id="WP_002709268.1">
    <property type="nucleotide sequence ID" value="NZ_JH651384.1"/>
</dbReference>
<proteinExistence type="inferred from homology"/>
<accession>A0A656HGM3</accession>
<dbReference type="Pfam" id="PF01734">
    <property type="entry name" value="Patatin"/>
    <property type="match status" value="1"/>
</dbReference>
<dbReference type="GO" id="GO:0016042">
    <property type="term" value="P:lipid catabolic process"/>
    <property type="evidence" value="ECO:0007669"/>
    <property type="project" value="UniProtKB-UniRule"/>
</dbReference>
<dbReference type="PANTHER" id="PTHR32176:SF92">
    <property type="entry name" value="XYLOSE ISOMERASE"/>
    <property type="match status" value="1"/>
</dbReference>
<protein>
    <submittedName>
        <fullName evidence="5">Patatin</fullName>
    </submittedName>
</protein>
<dbReference type="Gene3D" id="3.40.1090.10">
    <property type="entry name" value="Cytosolic phospholipase A2 catalytic domain"/>
    <property type="match status" value="1"/>
</dbReference>
<evidence type="ECO:0000313" key="5">
    <source>
        <dbReference type="EMBL" id="EIJ35362.1"/>
    </source>
</evidence>
<feature type="short sequence motif" description="GXGXXG" evidence="3">
    <location>
        <begin position="24"/>
        <end position="29"/>
    </location>
</feature>
<feature type="domain" description="PNPLA" evidence="4">
    <location>
        <begin position="20"/>
        <end position="223"/>
    </location>
</feature>
<dbReference type="OrthoDB" id="9807112at2"/>
<evidence type="ECO:0000313" key="6">
    <source>
        <dbReference type="Proteomes" id="UP000005317"/>
    </source>
</evidence>